<sequence length="56" mass="5836">MVLDFALDSPVDTLPLAGRDQGWGAFGPIGAKRHPHLASPVKGEVPFGGCGRIAHD</sequence>
<dbReference type="EMBL" id="FOMB01000003">
    <property type="protein sequence ID" value="SFC22937.1"/>
    <property type="molecule type" value="Genomic_DNA"/>
</dbReference>
<name>A0A1I1HFZ6_9HYPH</name>
<organism evidence="1 2">
    <name type="scientific">Devosia psychrophila</name>
    <dbReference type="NCBI Taxonomy" id="728005"/>
    <lineage>
        <taxon>Bacteria</taxon>
        <taxon>Pseudomonadati</taxon>
        <taxon>Pseudomonadota</taxon>
        <taxon>Alphaproteobacteria</taxon>
        <taxon>Hyphomicrobiales</taxon>
        <taxon>Devosiaceae</taxon>
        <taxon>Devosia</taxon>
    </lineage>
</organism>
<evidence type="ECO:0000313" key="2">
    <source>
        <dbReference type="Proteomes" id="UP000182258"/>
    </source>
</evidence>
<dbReference type="STRING" id="728005.SAMN04488059_10381"/>
<dbReference type="AlphaFoldDB" id="A0A1I1HFZ6"/>
<dbReference type="Proteomes" id="UP000182258">
    <property type="component" value="Unassembled WGS sequence"/>
</dbReference>
<gene>
    <name evidence="1" type="ORF">SAMN04488059_10381</name>
</gene>
<accession>A0A1I1HFZ6</accession>
<evidence type="ECO:0000313" key="1">
    <source>
        <dbReference type="EMBL" id="SFC22937.1"/>
    </source>
</evidence>
<proteinExistence type="predicted"/>
<protein>
    <submittedName>
        <fullName evidence="1">Uncharacterized protein</fullName>
    </submittedName>
</protein>
<reference evidence="1 2" key="1">
    <citation type="submission" date="2016-10" db="EMBL/GenBank/DDBJ databases">
        <authorList>
            <person name="de Groot N.N."/>
        </authorList>
    </citation>
    <scope>NUCLEOTIDE SEQUENCE [LARGE SCALE GENOMIC DNA]</scope>
    <source>
        <strain evidence="1 2">CGMCC 1.10210</strain>
    </source>
</reference>